<evidence type="ECO:0000256" key="6">
    <source>
        <dbReference type="SAM" id="MobiDB-lite"/>
    </source>
</evidence>
<dbReference type="OrthoDB" id="9806939at2"/>
<dbReference type="InterPro" id="IPR058792">
    <property type="entry name" value="Beta-barrel_RND_2"/>
</dbReference>
<feature type="chain" id="PRO_5010285535" evidence="7">
    <location>
        <begin position="22"/>
        <end position="417"/>
    </location>
</feature>
<dbReference type="GO" id="GO:0022857">
    <property type="term" value="F:transmembrane transporter activity"/>
    <property type="evidence" value="ECO:0007669"/>
    <property type="project" value="InterPro"/>
</dbReference>
<comment type="similarity">
    <text evidence="1">Belongs to the membrane fusion protein (MFP) (TC 8.A.1) family.</text>
</comment>
<evidence type="ECO:0000313" key="11">
    <source>
        <dbReference type="EMBL" id="SEC53608.1"/>
    </source>
</evidence>
<dbReference type="AlphaFoldDB" id="A0A1H4TBE6"/>
<dbReference type="FunFam" id="2.40.420.20:FF:000006">
    <property type="entry name" value="RND family efflux transporter MFP subunit"/>
    <property type="match status" value="1"/>
</dbReference>
<dbReference type="InterPro" id="IPR006143">
    <property type="entry name" value="RND_pump_MFP"/>
</dbReference>
<proteinExistence type="inferred from homology"/>
<evidence type="ECO:0000256" key="4">
    <source>
        <dbReference type="ARBA" id="ARBA00043263"/>
    </source>
</evidence>
<keyword evidence="3" id="KW-0862">Zinc</keyword>
<dbReference type="Pfam" id="PF25973">
    <property type="entry name" value="BSH_CzcB"/>
    <property type="match status" value="1"/>
</dbReference>
<dbReference type="NCBIfam" id="TIGR01730">
    <property type="entry name" value="RND_mfp"/>
    <property type="match status" value="1"/>
</dbReference>
<dbReference type="GO" id="GO:0046686">
    <property type="term" value="P:response to cadmium ion"/>
    <property type="evidence" value="ECO:0007669"/>
    <property type="project" value="UniProtKB-KW"/>
</dbReference>
<dbReference type="PROSITE" id="PS51257">
    <property type="entry name" value="PROKAR_LIPOPROTEIN"/>
    <property type="match status" value="1"/>
</dbReference>
<keyword evidence="7" id="KW-0732">Signal</keyword>
<sequence>MNAHARLIPAALLCLSLLACSKSDSGSAKGSDQQASSKKGDSKSGEPDSMGGSSDAVKIQAADQQKAGISIAPVETATVPQLLTLNGQVVPNDQRTSHVGVIADGRITALNVLPGAVVHRGQTLGEVHSHSVHETVGALLQAFAAVDRAKGAVTFATQARDRYAKLYGIQAASLEEKQKSEQDLLQAKQSLSDAEASVHMEREHLSELLQVAPESLNANNLYNRELVPIRSPIDGIVLTRSLTVGQVVNTGDEAFLISDLSTVWVTASANEKDISLLHNGAAADVTTQGFPDLAFTGRVGQIGSELDPQTRTIPVRIVLPNPAQRLRPGMFAAAHITGSATRTAVFIPEDALQNINGNQIVFLTADGVTFRPQVVKLGTHSMGRAEIVQGLKPGDRIVVKGSFMVKGELLKGTVGDS</sequence>
<keyword evidence="4" id="KW-0105">Cadmium resistance</keyword>
<dbReference type="InterPro" id="IPR058649">
    <property type="entry name" value="CzcB_C"/>
</dbReference>
<reference evidence="11 12" key="1">
    <citation type="submission" date="2016-10" db="EMBL/GenBank/DDBJ databases">
        <authorList>
            <person name="de Groot N.N."/>
        </authorList>
    </citation>
    <scope>NUCLEOTIDE SEQUENCE [LARGE SCALE GENOMIC DNA]</scope>
    <source>
        <strain evidence="11 12">AB35.6</strain>
    </source>
</reference>
<feature type="compositionally biased region" description="Low complexity" evidence="6">
    <location>
        <begin position="25"/>
        <end position="34"/>
    </location>
</feature>
<dbReference type="RefSeq" id="WP_074655421.1">
    <property type="nucleotide sequence ID" value="NZ_FNSD01000001.1"/>
</dbReference>
<evidence type="ECO:0000259" key="8">
    <source>
        <dbReference type="Pfam" id="PF25954"/>
    </source>
</evidence>
<evidence type="ECO:0000256" key="3">
    <source>
        <dbReference type="ARBA" id="ARBA00022833"/>
    </source>
</evidence>
<name>A0A1H4TBE6_9BACT</name>
<evidence type="ECO:0000259" key="9">
    <source>
        <dbReference type="Pfam" id="PF25973"/>
    </source>
</evidence>
<dbReference type="Proteomes" id="UP000182409">
    <property type="component" value="Unassembled WGS sequence"/>
</dbReference>
<feature type="region of interest" description="Disordered" evidence="6">
    <location>
        <begin position="25"/>
        <end position="58"/>
    </location>
</feature>
<dbReference type="PANTHER" id="PTHR30097:SF4">
    <property type="entry name" value="SLR6042 PROTEIN"/>
    <property type="match status" value="1"/>
</dbReference>
<protein>
    <submittedName>
        <fullName evidence="11">Membrane fusion protein, cobalt-zinc-cadmium efflux system</fullName>
    </submittedName>
</protein>
<evidence type="ECO:0000256" key="1">
    <source>
        <dbReference type="ARBA" id="ARBA00009477"/>
    </source>
</evidence>
<dbReference type="FunFam" id="2.40.30.170:FF:000010">
    <property type="entry name" value="Efflux RND transporter periplasmic adaptor subunit"/>
    <property type="match status" value="1"/>
</dbReference>
<dbReference type="GO" id="GO:0060003">
    <property type="term" value="P:copper ion export"/>
    <property type="evidence" value="ECO:0007669"/>
    <property type="project" value="TreeGrafter"/>
</dbReference>
<dbReference type="GO" id="GO:0016020">
    <property type="term" value="C:membrane"/>
    <property type="evidence" value="ECO:0007669"/>
    <property type="project" value="InterPro"/>
</dbReference>
<evidence type="ECO:0000313" key="12">
    <source>
        <dbReference type="Proteomes" id="UP000182409"/>
    </source>
</evidence>
<keyword evidence="2" id="KW-0813">Transport</keyword>
<evidence type="ECO:0000256" key="7">
    <source>
        <dbReference type="SAM" id="SignalP"/>
    </source>
</evidence>
<evidence type="ECO:0000256" key="5">
    <source>
        <dbReference type="ARBA" id="ARBA00058766"/>
    </source>
</evidence>
<dbReference type="Pfam" id="PF25954">
    <property type="entry name" value="Beta-barrel_RND_2"/>
    <property type="match status" value="1"/>
</dbReference>
<gene>
    <name evidence="11" type="ORF">SAMN05443244_3701</name>
</gene>
<accession>A0A1H4TBE6</accession>
<dbReference type="PANTHER" id="PTHR30097">
    <property type="entry name" value="CATION EFFLUX SYSTEM PROTEIN CUSB"/>
    <property type="match status" value="1"/>
</dbReference>
<evidence type="ECO:0000259" key="10">
    <source>
        <dbReference type="Pfam" id="PF25975"/>
    </source>
</evidence>
<dbReference type="InterPro" id="IPR051909">
    <property type="entry name" value="MFP_Cation_Efflux"/>
</dbReference>
<comment type="function">
    <text evidence="5">CzcA and CzcB together would act in zinc efflux nearly as effectively as the complete czc efflux system (CzcABC). The CzcB protein is thought to funnel zinc cations to the CzcA transport protein.</text>
</comment>
<feature type="signal peptide" evidence="7">
    <location>
        <begin position="1"/>
        <end position="21"/>
    </location>
</feature>
<organism evidence="11 12">
    <name type="scientific">Terriglobus roseus</name>
    <dbReference type="NCBI Taxonomy" id="392734"/>
    <lineage>
        <taxon>Bacteria</taxon>
        <taxon>Pseudomonadati</taxon>
        <taxon>Acidobacteriota</taxon>
        <taxon>Terriglobia</taxon>
        <taxon>Terriglobales</taxon>
        <taxon>Acidobacteriaceae</taxon>
        <taxon>Terriglobus</taxon>
    </lineage>
</organism>
<feature type="domain" description="CusB-like beta-barrel" evidence="8">
    <location>
        <begin position="262"/>
        <end position="338"/>
    </location>
</feature>
<dbReference type="Gene3D" id="2.40.30.170">
    <property type="match status" value="1"/>
</dbReference>
<dbReference type="Pfam" id="PF25975">
    <property type="entry name" value="CzcB_C"/>
    <property type="match status" value="1"/>
</dbReference>
<feature type="domain" description="CzcB-like barrel-sandwich hybrid" evidence="9">
    <location>
        <begin position="95"/>
        <end position="259"/>
    </location>
</feature>
<dbReference type="SUPFAM" id="SSF111369">
    <property type="entry name" value="HlyD-like secretion proteins"/>
    <property type="match status" value="1"/>
</dbReference>
<evidence type="ECO:0000256" key="2">
    <source>
        <dbReference type="ARBA" id="ARBA00022448"/>
    </source>
</evidence>
<dbReference type="Gene3D" id="2.40.420.20">
    <property type="match status" value="1"/>
</dbReference>
<dbReference type="GO" id="GO:0046914">
    <property type="term" value="F:transition metal ion binding"/>
    <property type="evidence" value="ECO:0007669"/>
    <property type="project" value="TreeGrafter"/>
</dbReference>
<feature type="domain" description="CzcB-like C-terminal circularly permuted SH3-like" evidence="10">
    <location>
        <begin position="345"/>
        <end position="406"/>
    </location>
</feature>
<dbReference type="GO" id="GO:0030288">
    <property type="term" value="C:outer membrane-bounded periplasmic space"/>
    <property type="evidence" value="ECO:0007669"/>
    <property type="project" value="TreeGrafter"/>
</dbReference>
<dbReference type="EMBL" id="FNSD01000001">
    <property type="protein sequence ID" value="SEC53608.1"/>
    <property type="molecule type" value="Genomic_DNA"/>
</dbReference>
<dbReference type="InterPro" id="IPR058647">
    <property type="entry name" value="BSH_CzcB-like"/>
</dbReference>
<dbReference type="GO" id="GO:0015679">
    <property type="term" value="P:plasma membrane copper ion transport"/>
    <property type="evidence" value="ECO:0007669"/>
    <property type="project" value="TreeGrafter"/>
</dbReference>